<dbReference type="EMBL" id="KN834820">
    <property type="protein sequence ID" value="KIK54052.1"/>
    <property type="molecule type" value="Genomic_DNA"/>
</dbReference>
<feature type="domain" description="Cupin type-2" evidence="1">
    <location>
        <begin position="40"/>
        <end position="88"/>
    </location>
</feature>
<dbReference type="Pfam" id="PF07883">
    <property type="entry name" value="Cupin_2"/>
    <property type="match status" value="1"/>
</dbReference>
<dbReference type="InterPro" id="IPR011051">
    <property type="entry name" value="RmlC_Cupin_sf"/>
</dbReference>
<evidence type="ECO:0000313" key="2">
    <source>
        <dbReference type="EMBL" id="KIK54052.1"/>
    </source>
</evidence>
<reference evidence="2 3" key="1">
    <citation type="submission" date="2014-04" db="EMBL/GenBank/DDBJ databases">
        <title>Evolutionary Origins and Diversification of the Mycorrhizal Mutualists.</title>
        <authorList>
            <consortium name="DOE Joint Genome Institute"/>
            <consortium name="Mycorrhizal Genomics Consortium"/>
            <person name="Kohler A."/>
            <person name="Kuo A."/>
            <person name="Nagy L.G."/>
            <person name="Floudas D."/>
            <person name="Copeland A."/>
            <person name="Barry K.W."/>
            <person name="Cichocki N."/>
            <person name="Veneault-Fourrey C."/>
            <person name="LaButti K."/>
            <person name="Lindquist E.A."/>
            <person name="Lipzen A."/>
            <person name="Lundell T."/>
            <person name="Morin E."/>
            <person name="Murat C."/>
            <person name="Riley R."/>
            <person name="Ohm R."/>
            <person name="Sun H."/>
            <person name="Tunlid A."/>
            <person name="Henrissat B."/>
            <person name="Grigoriev I.V."/>
            <person name="Hibbett D.S."/>
            <person name="Martin F."/>
        </authorList>
    </citation>
    <scope>NUCLEOTIDE SEQUENCE [LARGE SCALE GENOMIC DNA]</scope>
    <source>
        <strain evidence="2 3">FD-317 M1</strain>
    </source>
</reference>
<protein>
    <recommendedName>
        <fullName evidence="1">Cupin type-2 domain-containing protein</fullName>
    </recommendedName>
</protein>
<evidence type="ECO:0000313" key="3">
    <source>
        <dbReference type="Proteomes" id="UP000053593"/>
    </source>
</evidence>
<keyword evidence="3" id="KW-1185">Reference proteome</keyword>
<gene>
    <name evidence="2" type="ORF">GYMLUDRAFT_264811</name>
</gene>
<organism evidence="2 3">
    <name type="scientific">Collybiopsis luxurians FD-317 M1</name>
    <dbReference type="NCBI Taxonomy" id="944289"/>
    <lineage>
        <taxon>Eukaryota</taxon>
        <taxon>Fungi</taxon>
        <taxon>Dikarya</taxon>
        <taxon>Basidiomycota</taxon>
        <taxon>Agaricomycotina</taxon>
        <taxon>Agaricomycetes</taxon>
        <taxon>Agaricomycetidae</taxon>
        <taxon>Agaricales</taxon>
        <taxon>Marasmiineae</taxon>
        <taxon>Omphalotaceae</taxon>
        <taxon>Collybiopsis</taxon>
        <taxon>Collybiopsis luxurians</taxon>
    </lineage>
</organism>
<dbReference type="Gene3D" id="2.60.120.10">
    <property type="entry name" value="Jelly Rolls"/>
    <property type="match status" value="1"/>
</dbReference>
<accession>A0A0D0C812</accession>
<name>A0A0D0C812_9AGAR</name>
<dbReference type="SUPFAM" id="SSF51182">
    <property type="entry name" value="RmlC-like cupins"/>
    <property type="match status" value="1"/>
</dbReference>
<proteinExistence type="predicted"/>
<sequence>MSDNYTETVDVSRGITITFEPQLRIISISGNEEDEVFHGSIHWHESHDEIITVREGKLKVTLGSVIKTCTAETGDAFIPRGVPHALESFRGVPCVFTERTNPTNFDTKEIFFRNAVALPGGFSGSSVFQVMQVFYYGDMFPVFLIHAKWLEKAFVTVLGGYIAPLLGYRVKYETLKKA</sequence>
<dbReference type="CDD" id="cd02208">
    <property type="entry name" value="cupin_RmlC-like"/>
    <property type="match status" value="1"/>
</dbReference>
<evidence type="ECO:0000259" key="1">
    <source>
        <dbReference type="Pfam" id="PF07883"/>
    </source>
</evidence>
<dbReference type="HOGENOM" id="CLU_109883_0_0_1"/>
<dbReference type="AlphaFoldDB" id="A0A0D0C812"/>
<dbReference type="OrthoDB" id="504210at2759"/>
<dbReference type="Proteomes" id="UP000053593">
    <property type="component" value="Unassembled WGS sequence"/>
</dbReference>
<dbReference type="InterPro" id="IPR013096">
    <property type="entry name" value="Cupin_2"/>
</dbReference>
<dbReference type="InterPro" id="IPR014710">
    <property type="entry name" value="RmlC-like_jellyroll"/>
</dbReference>